<sequence>MIKFYSNENLPMDIVMELRRLGYDVLTSYDARQANKSIPDRDVLIFATQQERVVITLNRDDFIALHRSNIPHNGIIICKSDRDYLGQVEKLDAYLQEELSKNSVDSLRDRLIRVKKQNQSKSSYPIFVIQEYARNS</sequence>
<name>A0A1E5QLF9_9CYAN</name>
<comment type="caution">
    <text evidence="2">The sequence shown here is derived from an EMBL/GenBank/DDBJ whole genome shotgun (WGS) entry which is preliminary data.</text>
</comment>
<accession>A0A1E5QLF9</accession>
<organism evidence="2">
    <name type="scientific">Desertifilum tharense IPPAS B-1220</name>
    <dbReference type="NCBI Taxonomy" id="1781255"/>
    <lineage>
        <taxon>Bacteria</taxon>
        <taxon>Bacillati</taxon>
        <taxon>Cyanobacteriota</taxon>
        <taxon>Cyanophyceae</taxon>
        <taxon>Desertifilales</taxon>
        <taxon>Desertifilaceae</taxon>
        <taxon>Desertifilum</taxon>
    </lineage>
</organism>
<evidence type="ECO:0000259" key="1">
    <source>
        <dbReference type="Pfam" id="PF18480"/>
    </source>
</evidence>
<dbReference type="STRING" id="1781255.BH720_10740"/>
<dbReference type="Pfam" id="PF18480">
    <property type="entry name" value="DUF5615"/>
    <property type="match status" value="1"/>
</dbReference>
<dbReference type="OrthoDB" id="3216372at2"/>
<gene>
    <name evidence="2" type="ORF">BH720_10740</name>
</gene>
<reference evidence="2" key="1">
    <citation type="submission" date="2016-09" db="EMBL/GenBank/DDBJ databases">
        <title>Draft genome of thermotolerant cyanobacterium Desertifilum sp. strain IPPAS B-1220.</title>
        <authorList>
            <person name="Sinetova M.A."/>
            <person name="Bolakhan K."/>
            <person name="Zayadan B.K."/>
            <person name="Mironov K.S."/>
            <person name="Ustinova V."/>
            <person name="Kupriyanova E.V."/>
            <person name="Sidorov R.A."/>
            <person name="Skrypnik A.N."/>
            <person name="Gogoleva N.E."/>
            <person name="Gogolev Y.V."/>
            <person name="Los D.A."/>
        </authorList>
    </citation>
    <scope>NUCLEOTIDE SEQUENCE [LARGE SCALE GENOMIC DNA]</scope>
    <source>
        <strain evidence="2">IPPAS B-1220</strain>
    </source>
</reference>
<dbReference type="InterPro" id="IPR041049">
    <property type="entry name" value="DUF5615"/>
</dbReference>
<feature type="domain" description="DUF5615" evidence="1">
    <location>
        <begin position="3"/>
        <end position="98"/>
    </location>
</feature>
<dbReference type="AlphaFoldDB" id="A0A1E5QLF9"/>
<dbReference type="RefSeq" id="WP_069967192.1">
    <property type="nucleotide sequence ID" value="NZ_CM124774.1"/>
</dbReference>
<dbReference type="EMBL" id="MJGC01000053">
    <property type="protein sequence ID" value="OEJ75193.1"/>
    <property type="molecule type" value="Genomic_DNA"/>
</dbReference>
<evidence type="ECO:0000313" key="2">
    <source>
        <dbReference type="EMBL" id="OEJ75193.1"/>
    </source>
</evidence>
<protein>
    <recommendedName>
        <fullName evidence="1">DUF5615 domain-containing protein</fullName>
    </recommendedName>
</protein>
<proteinExistence type="predicted"/>